<evidence type="ECO:0000256" key="2">
    <source>
        <dbReference type="SAM" id="SignalP"/>
    </source>
</evidence>
<evidence type="ECO:0000313" key="4">
    <source>
        <dbReference type="Proteomes" id="UP000654075"/>
    </source>
</evidence>
<dbReference type="Proteomes" id="UP000654075">
    <property type="component" value="Unassembled WGS sequence"/>
</dbReference>
<proteinExistence type="predicted"/>
<evidence type="ECO:0000313" key="3">
    <source>
        <dbReference type="EMBL" id="CAE8606209.1"/>
    </source>
</evidence>
<evidence type="ECO:0000256" key="1">
    <source>
        <dbReference type="SAM" id="MobiDB-lite"/>
    </source>
</evidence>
<dbReference type="AlphaFoldDB" id="A0A813EWY5"/>
<keyword evidence="2" id="KW-0732">Signal</keyword>
<gene>
    <name evidence="3" type="ORF">PGLA1383_LOCUS24194</name>
</gene>
<dbReference type="EMBL" id="CAJNNV010018806">
    <property type="protein sequence ID" value="CAE8606209.1"/>
    <property type="molecule type" value="Genomic_DNA"/>
</dbReference>
<name>A0A813EWY5_POLGL</name>
<evidence type="ECO:0008006" key="5">
    <source>
        <dbReference type="Google" id="ProtNLM"/>
    </source>
</evidence>
<feature type="chain" id="PRO_5032651868" description="Secreted protein" evidence="2">
    <location>
        <begin position="20"/>
        <end position="370"/>
    </location>
</feature>
<feature type="region of interest" description="Disordered" evidence="1">
    <location>
        <begin position="62"/>
        <end position="82"/>
    </location>
</feature>
<reference evidence="3" key="1">
    <citation type="submission" date="2021-02" db="EMBL/GenBank/DDBJ databases">
        <authorList>
            <person name="Dougan E. K."/>
            <person name="Rhodes N."/>
            <person name="Thang M."/>
            <person name="Chan C."/>
        </authorList>
    </citation>
    <scope>NUCLEOTIDE SEQUENCE</scope>
</reference>
<comment type="caution">
    <text evidence="3">The sequence shown here is derived from an EMBL/GenBank/DDBJ whole genome shotgun (WGS) entry which is preliminary data.</text>
</comment>
<organism evidence="3 4">
    <name type="scientific">Polarella glacialis</name>
    <name type="common">Dinoflagellate</name>
    <dbReference type="NCBI Taxonomy" id="89957"/>
    <lineage>
        <taxon>Eukaryota</taxon>
        <taxon>Sar</taxon>
        <taxon>Alveolata</taxon>
        <taxon>Dinophyceae</taxon>
        <taxon>Suessiales</taxon>
        <taxon>Suessiaceae</taxon>
        <taxon>Polarella</taxon>
    </lineage>
</organism>
<sequence length="370" mass="37574">MGRVLVAAALAFALARVTARIIAAAPAILCIVLALARVIAFSTGLAVAIALMAAFRVQPGGTSPDNELDSPGIAHGKTPGSSGGGGFGCGTAPDIELIIGGHLLKALALGATELLLAMKWTLAVELFLALPVERPQDRIGGHLLTTELLLAMKWTLAVELFLALPVERPQDRIGGHLLTTELLLAMKWTLAVELFLALPVERPQEVVASEVEPLLTSSSCLEVELSHRIGGHLLKALALGATERLLTMNLTLEVEFFLGLPVKKTPGGGSFGGGAAPDIKLMSGGGAFPCPGWGMPCEGACIWPHCGGGGFGCGAAPEGSDGANVVCACPCCSSNGCGGGGFGCGAAPCDGDAGNAGNIRKNMMNSGYAC</sequence>
<protein>
    <recommendedName>
        <fullName evidence="5">Secreted protein</fullName>
    </recommendedName>
</protein>
<feature type="signal peptide" evidence="2">
    <location>
        <begin position="1"/>
        <end position="19"/>
    </location>
</feature>
<accession>A0A813EWY5</accession>
<keyword evidence="4" id="KW-1185">Reference proteome</keyword>